<dbReference type="PROSITE" id="PS51790">
    <property type="entry name" value="MSRB"/>
    <property type="match status" value="1"/>
</dbReference>
<dbReference type="AlphaFoldDB" id="A0A1E8CLC0"/>
<dbReference type="SUPFAM" id="SSF51316">
    <property type="entry name" value="Mss4-like"/>
    <property type="match status" value="1"/>
</dbReference>
<dbReference type="Gene3D" id="2.170.150.20">
    <property type="entry name" value="Peptide methionine sulfoxide reductase"/>
    <property type="match status" value="1"/>
</dbReference>
<dbReference type="GO" id="GO:0005737">
    <property type="term" value="C:cytoplasm"/>
    <property type="evidence" value="ECO:0007669"/>
    <property type="project" value="TreeGrafter"/>
</dbReference>
<dbReference type="PANTHER" id="PTHR10173:SF57">
    <property type="entry name" value="PEPTIDE-METHIONINE (R)-S-OXIDE REDUCTASE"/>
    <property type="match status" value="1"/>
</dbReference>
<comment type="catalytic activity">
    <reaction evidence="3">
        <text>L-methionyl-[protein] + [thioredoxin]-disulfide + H2O = L-methionyl-(R)-S-oxide-[protein] + [thioredoxin]-dithiol</text>
        <dbReference type="Rhea" id="RHEA:24164"/>
        <dbReference type="Rhea" id="RHEA-COMP:10698"/>
        <dbReference type="Rhea" id="RHEA-COMP:10700"/>
        <dbReference type="Rhea" id="RHEA-COMP:12313"/>
        <dbReference type="Rhea" id="RHEA-COMP:12314"/>
        <dbReference type="ChEBI" id="CHEBI:15377"/>
        <dbReference type="ChEBI" id="CHEBI:16044"/>
        <dbReference type="ChEBI" id="CHEBI:29950"/>
        <dbReference type="ChEBI" id="CHEBI:45764"/>
        <dbReference type="ChEBI" id="CHEBI:50058"/>
        <dbReference type="EC" id="1.8.4.12"/>
    </reaction>
</comment>
<evidence type="ECO:0000256" key="3">
    <source>
        <dbReference type="ARBA" id="ARBA00048488"/>
    </source>
</evidence>
<dbReference type="OrthoDB" id="9785497at2"/>
<dbReference type="STRING" id="1524254.PHACT_08965"/>
<dbReference type="EMBL" id="MASR01000001">
    <property type="protein sequence ID" value="OFE13250.1"/>
    <property type="molecule type" value="Genomic_DNA"/>
</dbReference>
<dbReference type="InterPro" id="IPR002579">
    <property type="entry name" value="Met_Sox_Rdtase_MsrB_dom"/>
</dbReference>
<dbReference type="GO" id="GO:0033743">
    <property type="term" value="F:peptide-methionine (R)-S-oxide reductase activity"/>
    <property type="evidence" value="ECO:0007669"/>
    <property type="project" value="UniProtKB-EC"/>
</dbReference>
<dbReference type="NCBIfam" id="TIGR00357">
    <property type="entry name" value="peptide-methionine (R)-S-oxide reductase MsrB"/>
    <property type="match status" value="1"/>
</dbReference>
<dbReference type="GO" id="GO:0030091">
    <property type="term" value="P:protein repair"/>
    <property type="evidence" value="ECO:0007669"/>
    <property type="project" value="InterPro"/>
</dbReference>
<evidence type="ECO:0000256" key="1">
    <source>
        <dbReference type="ARBA" id="ARBA00012499"/>
    </source>
</evidence>
<dbReference type="PANTHER" id="PTHR10173">
    <property type="entry name" value="METHIONINE SULFOXIDE REDUCTASE"/>
    <property type="match status" value="1"/>
</dbReference>
<gene>
    <name evidence="5" type="ORF">PHACT_08965</name>
</gene>
<evidence type="ECO:0000256" key="2">
    <source>
        <dbReference type="ARBA" id="ARBA00023002"/>
    </source>
</evidence>
<dbReference type="Proteomes" id="UP000175669">
    <property type="component" value="Unassembled WGS sequence"/>
</dbReference>
<organism evidence="5 6">
    <name type="scientific">Pseudohongiella acticola</name>
    <dbReference type="NCBI Taxonomy" id="1524254"/>
    <lineage>
        <taxon>Bacteria</taxon>
        <taxon>Pseudomonadati</taxon>
        <taxon>Pseudomonadota</taxon>
        <taxon>Gammaproteobacteria</taxon>
        <taxon>Pseudomonadales</taxon>
        <taxon>Pseudohongiellaceae</taxon>
        <taxon>Pseudohongiella</taxon>
    </lineage>
</organism>
<sequence>MEARQLRRRSFLKFAVSSGIAVTTGRFSKLHAATPTSPEVEKLYLSDAVWRERLTPEQYAVLRFGETEFAGSSELNHENRAGTYVCAGCDLPLFKSDWKYNSRTGWPSFWQAFDEHLTTRRPIYAFRAPTEYLCARCDGHHGHIFEDGPPPTGLRYCSNGAALKFIKS</sequence>
<dbReference type="EC" id="1.8.4.12" evidence="1"/>
<evidence type="ECO:0000313" key="6">
    <source>
        <dbReference type="Proteomes" id="UP000175669"/>
    </source>
</evidence>
<dbReference type="InterPro" id="IPR011057">
    <property type="entry name" value="Mss4-like_sf"/>
</dbReference>
<proteinExistence type="predicted"/>
<keyword evidence="6" id="KW-1185">Reference proteome</keyword>
<dbReference type="GO" id="GO:0006979">
    <property type="term" value="P:response to oxidative stress"/>
    <property type="evidence" value="ECO:0007669"/>
    <property type="project" value="InterPro"/>
</dbReference>
<reference evidence="6" key="1">
    <citation type="submission" date="2016-07" db="EMBL/GenBank/DDBJ databases">
        <authorList>
            <person name="Florea S."/>
            <person name="Webb J.S."/>
            <person name="Jaromczyk J."/>
            <person name="Schardl C.L."/>
        </authorList>
    </citation>
    <scope>NUCLEOTIDE SEQUENCE [LARGE SCALE GENOMIC DNA]</scope>
    <source>
        <strain evidence="6">KCTC 42131</strain>
    </source>
</reference>
<protein>
    <recommendedName>
        <fullName evidence="1">peptide-methionine (R)-S-oxide reductase</fullName>
        <ecNumber evidence="1">1.8.4.12</ecNumber>
    </recommendedName>
</protein>
<keyword evidence="2" id="KW-0560">Oxidoreductase</keyword>
<evidence type="ECO:0000313" key="5">
    <source>
        <dbReference type="EMBL" id="OFE13250.1"/>
    </source>
</evidence>
<evidence type="ECO:0000259" key="4">
    <source>
        <dbReference type="PROSITE" id="PS51790"/>
    </source>
</evidence>
<name>A0A1E8CLC0_9GAMM</name>
<dbReference type="Pfam" id="PF01641">
    <property type="entry name" value="SelR"/>
    <property type="match status" value="1"/>
</dbReference>
<feature type="domain" description="MsrB" evidence="4">
    <location>
        <begin position="47"/>
        <end position="168"/>
    </location>
</feature>
<accession>A0A1E8CLC0</accession>
<comment type="caution">
    <text evidence="5">The sequence shown here is derived from an EMBL/GenBank/DDBJ whole genome shotgun (WGS) entry which is preliminary data.</text>
</comment>
<dbReference type="InterPro" id="IPR028427">
    <property type="entry name" value="Met_Sox_Rdtase_MsrB"/>
</dbReference>